<accession>A0A8H7VJX5</accession>
<gene>
    <name evidence="1" type="ORF">INT45_009856</name>
</gene>
<evidence type="ECO:0000313" key="1">
    <source>
        <dbReference type="EMBL" id="KAG2219248.1"/>
    </source>
</evidence>
<dbReference type="EMBL" id="JAEPRB010000188">
    <property type="protein sequence ID" value="KAG2219248.1"/>
    <property type="molecule type" value="Genomic_DNA"/>
</dbReference>
<protein>
    <submittedName>
        <fullName evidence="1">Uncharacterized protein</fullName>
    </submittedName>
</protein>
<name>A0A8H7VJX5_9FUNG</name>
<reference evidence="1 2" key="1">
    <citation type="submission" date="2020-12" db="EMBL/GenBank/DDBJ databases">
        <title>Metabolic potential, ecology and presence of endohyphal bacteria is reflected in genomic diversity of Mucoromycotina.</title>
        <authorList>
            <person name="Muszewska A."/>
            <person name="Okrasinska A."/>
            <person name="Steczkiewicz K."/>
            <person name="Drgas O."/>
            <person name="Orlowska M."/>
            <person name="Perlinska-Lenart U."/>
            <person name="Aleksandrzak-Piekarczyk T."/>
            <person name="Szatraj K."/>
            <person name="Zielenkiewicz U."/>
            <person name="Pilsyk S."/>
            <person name="Malc E."/>
            <person name="Mieczkowski P."/>
            <person name="Kruszewska J.S."/>
            <person name="Biernat P."/>
            <person name="Pawlowska J."/>
        </authorList>
    </citation>
    <scope>NUCLEOTIDE SEQUENCE [LARGE SCALE GENOMIC DNA]</scope>
    <source>
        <strain evidence="1 2">CBS 142.35</strain>
    </source>
</reference>
<keyword evidence="2" id="KW-1185">Reference proteome</keyword>
<organism evidence="1 2">
    <name type="scientific">Circinella minor</name>
    <dbReference type="NCBI Taxonomy" id="1195481"/>
    <lineage>
        <taxon>Eukaryota</taxon>
        <taxon>Fungi</taxon>
        <taxon>Fungi incertae sedis</taxon>
        <taxon>Mucoromycota</taxon>
        <taxon>Mucoromycotina</taxon>
        <taxon>Mucoromycetes</taxon>
        <taxon>Mucorales</taxon>
        <taxon>Lichtheimiaceae</taxon>
        <taxon>Circinella</taxon>
    </lineage>
</organism>
<evidence type="ECO:0000313" key="2">
    <source>
        <dbReference type="Proteomes" id="UP000646827"/>
    </source>
</evidence>
<dbReference type="OrthoDB" id="2268802at2759"/>
<dbReference type="AlphaFoldDB" id="A0A8H7VJX5"/>
<dbReference type="Proteomes" id="UP000646827">
    <property type="component" value="Unassembled WGS sequence"/>
</dbReference>
<comment type="caution">
    <text evidence="1">The sequence shown here is derived from an EMBL/GenBank/DDBJ whole genome shotgun (WGS) entry which is preliminary data.</text>
</comment>
<proteinExistence type="predicted"/>
<sequence length="93" mass="10999">MMDSSKKWKIEEGVVVEDKIYEFVKTCNYEHAAHSFILDLGDPCWKSGFTPSQLKQIEEENVVPLEKLPTCLKEFFKKFKKVVCIYFCYDYIT</sequence>